<comment type="caution">
    <text evidence="3">The sequence shown here is derived from an EMBL/GenBank/DDBJ whole genome shotgun (WGS) entry which is preliminary data.</text>
</comment>
<name>A0ABQ7B7Y7_BRACR</name>
<protein>
    <recommendedName>
        <fullName evidence="2">F-box domain-containing protein</fullName>
    </recommendedName>
</protein>
<dbReference type="InterPro" id="IPR001810">
    <property type="entry name" value="F-box_dom"/>
</dbReference>
<keyword evidence="1" id="KW-0812">Transmembrane</keyword>
<sequence length="848" mass="95390">MVALESRDSKRLVSYDRLNEQPFKKKIGKSDSRLPSAGISGELVDLSSGCGGGGGMISYARAPRRLQDQCPPATRSRRRRTSSPALLTFTLCFMFHVFLCLLPVRFLWIVGGVRSQRMLRRRQELRLFVGLLPAVFPTCLVLPPAMSREDSLAAAALLWASGSDPVVPLSGYRRSSQAVDLVQIFQPRMELRLQLSNSISLSLERLESHGPPCLPAPHLTGTRSQSTTSSDPNLFGDASISPAYKVMLSSPPWFILDGGMIPLRRRISGDHLVGAYVRCGMEPVSLRSFLTRPKYLEKNEIQQSVASGFWARFSEIPVGFTRISLRCRLSYLFSRKKLPLDSGNTVLFWSFSSSEEKSLSPHPLPMARGTSSDLWSTVCFSSCIVLSSCGAVFTGPEDTSETILVVLVDGVWNPTSLVTILQLSDIVVKIFLTVSSQTAQLQIMSTIEENLAPIPNDLIVQILSRLPAESVARCRCLSKLWGSILHRPYFTELFLTRSWARPRLLFALKREDAWSFYSLPQRQHDLHDKASPPLVAYSDFHMKFPKDIISPEYHGFTSGLICFSRKSITLKSQEETVICEPRTGQYATVPKLLRYGKSFLGYDPIGKQFKVLFMDHTDCVTHCSDVHRVLTLGNGIMEWRKIKCSCSLFHHVMDDEGICINGILYFSSKQRYYFPCDVKIVCFDVRSEKFKSIDVEWDSGWHVKLVNYKGKIGVVTWKGLYELSISVLEDVEKQEWSKYVYTLPENNILDSSKYSIAGVTATGEIVFSGNFTRGPFYVVYFSLESNTLQSVEIQGLEKDHRVCAYVDLVEDLNVNNAKYLKSSPRLNVITVRPKPQERNSALSVKNKP</sequence>
<proteinExistence type="predicted"/>
<dbReference type="PANTHER" id="PTHR31111">
    <property type="entry name" value="BNAA05G37150D PROTEIN-RELATED"/>
    <property type="match status" value="1"/>
</dbReference>
<dbReference type="CDD" id="cd22157">
    <property type="entry name" value="F-box_AtFBW1-like"/>
    <property type="match status" value="1"/>
</dbReference>
<evidence type="ECO:0000256" key="1">
    <source>
        <dbReference type="SAM" id="Phobius"/>
    </source>
</evidence>
<evidence type="ECO:0000313" key="3">
    <source>
        <dbReference type="EMBL" id="KAF3528467.1"/>
    </source>
</evidence>
<reference evidence="3 4" key="1">
    <citation type="journal article" date="2020" name="BMC Genomics">
        <title>Intraspecific diversification of the crop wild relative Brassica cretica Lam. using demographic model selection.</title>
        <authorList>
            <person name="Kioukis A."/>
            <person name="Michalopoulou V.A."/>
            <person name="Briers L."/>
            <person name="Pirintsos S."/>
            <person name="Studholme D.J."/>
            <person name="Pavlidis P."/>
            <person name="Sarris P.F."/>
        </authorList>
    </citation>
    <scope>NUCLEOTIDE SEQUENCE [LARGE SCALE GENOMIC DNA]</scope>
    <source>
        <strain evidence="4">cv. PFS-1207/04</strain>
    </source>
</reference>
<feature type="domain" description="F-box" evidence="2">
    <location>
        <begin position="448"/>
        <end position="497"/>
    </location>
</feature>
<evidence type="ECO:0000259" key="2">
    <source>
        <dbReference type="PROSITE" id="PS50181"/>
    </source>
</evidence>
<keyword evidence="1" id="KW-0472">Membrane</keyword>
<accession>A0ABQ7B7Y7</accession>
<dbReference type="EMBL" id="QGKV02001507">
    <property type="protein sequence ID" value="KAF3528467.1"/>
    <property type="molecule type" value="Genomic_DNA"/>
</dbReference>
<keyword evidence="1" id="KW-1133">Transmembrane helix</keyword>
<dbReference type="SMART" id="SM00256">
    <property type="entry name" value="FBOX"/>
    <property type="match status" value="1"/>
</dbReference>
<dbReference type="Proteomes" id="UP000266723">
    <property type="component" value="Unassembled WGS sequence"/>
</dbReference>
<evidence type="ECO:0000313" key="4">
    <source>
        <dbReference type="Proteomes" id="UP000266723"/>
    </source>
</evidence>
<dbReference type="InterPro" id="IPR017451">
    <property type="entry name" value="F-box-assoc_interact_dom"/>
</dbReference>
<keyword evidence="4" id="KW-1185">Reference proteome</keyword>
<dbReference type="SUPFAM" id="SSF81383">
    <property type="entry name" value="F-box domain"/>
    <property type="match status" value="1"/>
</dbReference>
<gene>
    <name evidence="3" type="ORF">DY000_02037670</name>
</gene>
<dbReference type="PANTHER" id="PTHR31111:SF128">
    <property type="entry name" value="F-BOX DOMAIN-CONTAINING PROTEIN"/>
    <property type="match status" value="1"/>
</dbReference>
<feature type="transmembrane region" description="Helical" evidence="1">
    <location>
        <begin position="85"/>
        <end position="104"/>
    </location>
</feature>
<dbReference type="InterPro" id="IPR013187">
    <property type="entry name" value="F-box-assoc_dom_typ3"/>
</dbReference>
<dbReference type="InterPro" id="IPR036047">
    <property type="entry name" value="F-box-like_dom_sf"/>
</dbReference>
<feature type="transmembrane region" description="Helical" evidence="1">
    <location>
        <begin position="125"/>
        <end position="146"/>
    </location>
</feature>
<organism evidence="3 4">
    <name type="scientific">Brassica cretica</name>
    <name type="common">Mustard</name>
    <dbReference type="NCBI Taxonomy" id="69181"/>
    <lineage>
        <taxon>Eukaryota</taxon>
        <taxon>Viridiplantae</taxon>
        <taxon>Streptophyta</taxon>
        <taxon>Embryophyta</taxon>
        <taxon>Tracheophyta</taxon>
        <taxon>Spermatophyta</taxon>
        <taxon>Magnoliopsida</taxon>
        <taxon>eudicotyledons</taxon>
        <taxon>Gunneridae</taxon>
        <taxon>Pentapetalae</taxon>
        <taxon>rosids</taxon>
        <taxon>malvids</taxon>
        <taxon>Brassicales</taxon>
        <taxon>Brassicaceae</taxon>
        <taxon>Brassiceae</taxon>
        <taxon>Brassica</taxon>
    </lineage>
</organism>
<dbReference type="NCBIfam" id="TIGR01640">
    <property type="entry name" value="F_box_assoc_1"/>
    <property type="match status" value="1"/>
</dbReference>
<dbReference type="PROSITE" id="PS50181">
    <property type="entry name" value="FBOX"/>
    <property type="match status" value="1"/>
</dbReference>
<dbReference type="Pfam" id="PF00646">
    <property type="entry name" value="F-box"/>
    <property type="match status" value="1"/>
</dbReference>
<dbReference type="Gene3D" id="1.20.1280.50">
    <property type="match status" value="1"/>
</dbReference>
<dbReference type="Pfam" id="PF08268">
    <property type="entry name" value="FBA_3"/>
    <property type="match status" value="1"/>
</dbReference>